<protein>
    <submittedName>
        <fullName evidence="1">Uncharacterized protein</fullName>
    </submittedName>
</protein>
<accession>A0A5N6PV53</accession>
<dbReference type="AlphaFoldDB" id="A0A5N6PV53"/>
<organism evidence="1 2">
    <name type="scientific">Mikania micrantha</name>
    <name type="common">bitter vine</name>
    <dbReference type="NCBI Taxonomy" id="192012"/>
    <lineage>
        <taxon>Eukaryota</taxon>
        <taxon>Viridiplantae</taxon>
        <taxon>Streptophyta</taxon>
        <taxon>Embryophyta</taxon>
        <taxon>Tracheophyta</taxon>
        <taxon>Spermatophyta</taxon>
        <taxon>Magnoliopsida</taxon>
        <taxon>eudicotyledons</taxon>
        <taxon>Gunneridae</taxon>
        <taxon>Pentapetalae</taxon>
        <taxon>asterids</taxon>
        <taxon>campanulids</taxon>
        <taxon>Asterales</taxon>
        <taxon>Asteraceae</taxon>
        <taxon>Asteroideae</taxon>
        <taxon>Heliantheae alliance</taxon>
        <taxon>Eupatorieae</taxon>
        <taxon>Mikania</taxon>
    </lineage>
</organism>
<gene>
    <name evidence="1" type="ORF">E3N88_04692</name>
</gene>
<comment type="caution">
    <text evidence="1">The sequence shown here is derived from an EMBL/GenBank/DDBJ whole genome shotgun (WGS) entry which is preliminary data.</text>
</comment>
<reference evidence="1 2" key="1">
    <citation type="submission" date="2019-05" db="EMBL/GenBank/DDBJ databases">
        <title>Mikania micrantha, genome provides insights into the molecular mechanism of rapid growth.</title>
        <authorList>
            <person name="Liu B."/>
        </authorList>
    </citation>
    <scope>NUCLEOTIDE SEQUENCE [LARGE SCALE GENOMIC DNA]</scope>
    <source>
        <strain evidence="1">NLD-2019</strain>
        <tissue evidence="1">Leaf</tissue>
    </source>
</reference>
<keyword evidence="2" id="KW-1185">Reference proteome</keyword>
<dbReference type="Proteomes" id="UP000326396">
    <property type="component" value="Linkage Group LG10"/>
</dbReference>
<proteinExistence type="predicted"/>
<evidence type="ECO:0000313" key="1">
    <source>
        <dbReference type="EMBL" id="KAD7117424.1"/>
    </source>
</evidence>
<evidence type="ECO:0000313" key="2">
    <source>
        <dbReference type="Proteomes" id="UP000326396"/>
    </source>
</evidence>
<name>A0A5N6PV53_9ASTR</name>
<sequence length="144" mass="15748">MVWGEKVLAFPVFSVDGGETLTKLKAPKSPHTSFHLVDNEVMKMEILGLQKGICGTTGIINCLNHDSNFIINYFCQERISVTSGKQKDIEYLSYFLAGNGGDGGGNPAERVAVRALMAFSYESRGINSNSRSIHPFDAAMDINK</sequence>
<dbReference type="EMBL" id="SZYD01000002">
    <property type="protein sequence ID" value="KAD7117424.1"/>
    <property type="molecule type" value="Genomic_DNA"/>
</dbReference>